<dbReference type="InterPro" id="IPR037460">
    <property type="entry name" value="SEST-like"/>
</dbReference>
<dbReference type="EMBL" id="WWBZ02000033">
    <property type="protein sequence ID" value="KAF4307205.1"/>
    <property type="molecule type" value="Genomic_DNA"/>
</dbReference>
<feature type="domain" description="SGNH hydrolase-type esterase" evidence="1">
    <location>
        <begin position="56"/>
        <end position="268"/>
    </location>
</feature>
<protein>
    <submittedName>
        <fullName evidence="2">Esterase SGNH hydrolase-type</fullName>
    </submittedName>
</protein>
<dbReference type="Proteomes" id="UP000572817">
    <property type="component" value="Unassembled WGS sequence"/>
</dbReference>
<dbReference type="Gene3D" id="3.40.50.1110">
    <property type="entry name" value="SGNH hydrolase"/>
    <property type="match status" value="1"/>
</dbReference>
<evidence type="ECO:0000313" key="2">
    <source>
        <dbReference type="EMBL" id="KAF4307205.1"/>
    </source>
</evidence>
<evidence type="ECO:0000313" key="3">
    <source>
        <dbReference type="Proteomes" id="UP000572817"/>
    </source>
</evidence>
<gene>
    <name evidence="2" type="ORF">GTA08_BOTSDO05193</name>
</gene>
<dbReference type="PANTHER" id="PTHR37981">
    <property type="entry name" value="LIPASE 2"/>
    <property type="match status" value="1"/>
</dbReference>
<comment type="caution">
    <text evidence="2">The sequence shown here is derived from an EMBL/GenBank/DDBJ whole genome shotgun (WGS) entry which is preliminary data.</text>
</comment>
<dbReference type="AlphaFoldDB" id="A0A8H4IT82"/>
<evidence type="ECO:0000259" key="1">
    <source>
        <dbReference type="Pfam" id="PF13472"/>
    </source>
</evidence>
<proteinExistence type="predicted"/>
<sequence length="462" mass="50334">MKYSFTTAALLAAGHSSIAYGFPGGHMYGGERLNARQGALAGLDVKDLEWVQKWAAIGDSYSAGIGSGNHLSDSGKCSRYDNSYPMMLQRYEAMPDPAPAMEYLSCSGATSPQILDKQVSKLGTGYDLITVSSGGNDVELSNVLNHCVFQWWSGGDKDCDDQLARTADLINNTLPGNLDALADGLKGKTNNLRKVFWTGYAQFFDDSTTECDGVSWAFWWNGNSKQRLTQARRTRMNELTVAVNNAIRDAVSRAGSEFVFIDYDTYFQTIKGRFCEPGVKEPAASRPALLFYEWDTEDGTQKLPTKRDLERLEFEDEGLENVHQPRDTDVMESALEARQAADSGNVTSFEDQVANWIVQAKTENRTLEVSLPDHSGADPAYRGRSSLSVSDFVSDGVKRVFHPRPGGHALITNLLVWHLASQQANSPDGPGGYKDEVGPAANEGCTLAAANNPPAATGAVIR</sequence>
<reference evidence="2" key="1">
    <citation type="submission" date="2020-04" db="EMBL/GenBank/DDBJ databases">
        <title>Genome Assembly and Annotation of Botryosphaeria dothidea sdau 11-99, a Latent Pathogen of Apple Fruit Ring Rot in China.</title>
        <authorList>
            <person name="Yu C."/>
            <person name="Diao Y."/>
            <person name="Lu Q."/>
            <person name="Zhao J."/>
            <person name="Cui S."/>
            <person name="Peng C."/>
            <person name="He B."/>
            <person name="Liu H."/>
        </authorList>
    </citation>
    <scope>NUCLEOTIDE SEQUENCE [LARGE SCALE GENOMIC DNA]</scope>
    <source>
        <strain evidence="2">Sdau11-99</strain>
    </source>
</reference>
<dbReference type="Pfam" id="PF13472">
    <property type="entry name" value="Lipase_GDSL_2"/>
    <property type="match status" value="1"/>
</dbReference>
<dbReference type="SUPFAM" id="SSF52266">
    <property type="entry name" value="SGNH hydrolase"/>
    <property type="match status" value="1"/>
</dbReference>
<name>A0A8H4IT82_9PEZI</name>
<dbReference type="CDD" id="cd01823">
    <property type="entry name" value="SEST_like"/>
    <property type="match status" value="1"/>
</dbReference>
<dbReference type="InterPro" id="IPR036514">
    <property type="entry name" value="SGNH_hydro_sf"/>
</dbReference>
<dbReference type="GO" id="GO:0016788">
    <property type="term" value="F:hydrolase activity, acting on ester bonds"/>
    <property type="evidence" value="ECO:0007669"/>
    <property type="project" value="InterPro"/>
</dbReference>
<organism evidence="2 3">
    <name type="scientific">Botryosphaeria dothidea</name>
    <dbReference type="NCBI Taxonomy" id="55169"/>
    <lineage>
        <taxon>Eukaryota</taxon>
        <taxon>Fungi</taxon>
        <taxon>Dikarya</taxon>
        <taxon>Ascomycota</taxon>
        <taxon>Pezizomycotina</taxon>
        <taxon>Dothideomycetes</taxon>
        <taxon>Dothideomycetes incertae sedis</taxon>
        <taxon>Botryosphaeriales</taxon>
        <taxon>Botryosphaeriaceae</taxon>
        <taxon>Botryosphaeria</taxon>
    </lineage>
</organism>
<dbReference type="InterPro" id="IPR013830">
    <property type="entry name" value="SGNH_hydro"/>
</dbReference>
<accession>A0A8H4IT82</accession>
<keyword evidence="3" id="KW-1185">Reference proteome</keyword>
<dbReference type="GO" id="GO:0006629">
    <property type="term" value="P:lipid metabolic process"/>
    <property type="evidence" value="ECO:0007669"/>
    <property type="project" value="TreeGrafter"/>
</dbReference>
<dbReference type="PANTHER" id="PTHR37981:SF1">
    <property type="entry name" value="SGNH HYDROLASE-TYPE ESTERASE DOMAIN-CONTAINING PROTEIN"/>
    <property type="match status" value="1"/>
</dbReference>
<dbReference type="OrthoDB" id="21678at2759"/>
<keyword evidence="2" id="KW-0378">Hydrolase</keyword>